<evidence type="ECO:0000313" key="7">
    <source>
        <dbReference type="Proteomes" id="UP000281245"/>
    </source>
</evidence>
<evidence type="ECO:0000256" key="1">
    <source>
        <dbReference type="ARBA" id="ARBA00005995"/>
    </source>
</evidence>
<dbReference type="GO" id="GO:0050660">
    <property type="term" value="F:flavin adenine dinucleotide binding"/>
    <property type="evidence" value="ECO:0007669"/>
    <property type="project" value="TreeGrafter"/>
</dbReference>
<evidence type="ECO:0000313" key="6">
    <source>
        <dbReference type="Proteomes" id="UP000271337"/>
    </source>
</evidence>
<protein>
    <recommendedName>
        <fullName evidence="3">Amine oxidase domain-containing protein</fullName>
    </recommendedName>
</protein>
<comment type="similarity">
    <text evidence="1">Belongs to the flavin monoamine oxidase family.</text>
</comment>
<dbReference type="Gene3D" id="3.50.50.60">
    <property type="entry name" value="FAD/NAD(P)-binding domain"/>
    <property type="match status" value="2"/>
</dbReference>
<dbReference type="InterPro" id="IPR036188">
    <property type="entry name" value="FAD/NAD-bd_sf"/>
</dbReference>
<dbReference type="Pfam" id="PF01593">
    <property type="entry name" value="Amino_oxidase"/>
    <property type="match status" value="1"/>
</dbReference>
<evidence type="ECO:0000313" key="5">
    <source>
        <dbReference type="EMBL" id="RMY24756.1"/>
    </source>
</evidence>
<dbReference type="InterPro" id="IPR002937">
    <property type="entry name" value="Amino_oxidase"/>
</dbReference>
<sequence>MRTMASQAPNHGGRHYNTIVIGAGMSGLACASRLLQHASHQKPNSLLVLEARDRIGGRIDAVHVNGCRLDTGANWIHGTGTEETPNPLVEILPHKRMRPLDGAVAFKAPRINGDAGESHEREDGWVEIDGAAEFRSVQPGKNDNRSGESRIIPAASTSILMGSVWGMLGSLHDEAASSPGNEAKRTTVLNAVRRNEVFRSAFAELPPELHPTLRGMPQFIENMEAAPLAAQSAEHDNGRAGLSLAEYAIDDFDGDQVFLQDGYLSLIDEVAKSLREQDLIKTGAEVQRIRWDRAPVVVETGESTFTAERVVCSLPLGVLQHHSQEHRQAHVPPLFGPSLPQSKLDALDSLGYGTLDKIFLVYDQAWWNEEQYLSRYQKGVVKRPTGEYQDEDARPDSFMGFTSELPGITIHPENETSSGPRLLSCLNLQALTDFPVLSTFVSCSNAAHTESLSDQEAGAIVHRALTSWLGLEPPLPAAVHVTRWANDPFSRGSYSHMLTGLSDHKHREQFQRPVRGSNGGELRFAGEHTSKDHFATVHGALLSGWREADSILAELGDDAGPT</sequence>
<evidence type="ECO:0000256" key="2">
    <source>
        <dbReference type="ARBA" id="ARBA00023002"/>
    </source>
</evidence>
<dbReference type="EMBL" id="QWIJ01000335">
    <property type="protein sequence ID" value="RMX83671.1"/>
    <property type="molecule type" value="Genomic_DNA"/>
</dbReference>
<dbReference type="AlphaFoldDB" id="A0A3M7AB19"/>
<dbReference type="PROSITE" id="PS51257">
    <property type="entry name" value="PROKAR_LIPOPROTEIN"/>
    <property type="match status" value="1"/>
</dbReference>
<dbReference type="VEuPathDB" id="FungiDB:BTJ68_09296"/>
<feature type="domain" description="Amine oxidase" evidence="3">
    <location>
        <begin position="25"/>
        <end position="552"/>
    </location>
</feature>
<dbReference type="PANTHER" id="PTHR10742">
    <property type="entry name" value="FLAVIN MONOAMINE OXIDASE"/>
    <property type="match status" value="1"/>
</dbReference>
<evidence type="ECO:0000313" key="4">
    <source>
        <dbReference type="EMBL" id="RMX83671.1"/>
    </source>
</evidence>
<proteinExistence type="inferred from homology"/>
<gene>
    <name evidence="5" type="ORF">D0867_01170</name>
    <name evidence="4" type="ORF">D0869_05138</name>
</gene>
<keyword evidence="2" id="KW-0560">Oxidoreductase</keyword>
<dbReference type="Proteomes" id="UP000281245">
    <property type="component" value="Unassembled WGS sequence"/>
</dbReference>
<dbReference type="SUPFAM" id="SSF51905">
    <property type="entry name" value="FAD/NAD(P)-binding domain"/>
    <property type="match status" value="1"/>
</dbReference>
<dbReference type="GO" id="GO:0006338">
    <property type="term" value="P:chromatin remodeling"/>
    <property type="evidence" value="ECO:0007669"/>
    <property type="project" value="TreeGrafter"/>
</dbReference>
<dbReference type="Proteomes" id="UP000271337">
    <property type="component" value="Unassembled WGS sequence"/>
</dbReference>
<dbReference type="GO" id="GO:0016491">
    <property type="term" value="F:oxidoreductase activity"/>
    <property type="evidence" value="ECO:0007669"/>
    <property type="project" value="UniProtKB-KW"/>
</dbReference>
<dbReference type="SUPFAM" id="SSF54373">
    <property type="entry name" value="FAD-linked reductases, C-terminal domain"/>
    <property type="match status" value="1"/>
</dbReference>
<name>A0A3M7AB19_HORWE</name>
<dbReference type="GO" id="GO:0003682">
    <property type="term" value="F:chromatin binding"/>
    <property type="evidence" value="ECO:0007669"/>
    <property type="project" value="TreeGrafter"/>
</dbReference>
<comment type="caution">
    <text evidence="5">The sequence shown here is derived from an EMBL/GenBank/DDBJ whole genome shotgun (WGS) entry which is preliminary data.</text>
</comment>
<reference evidence="6 7" key="1">
    <citation type="journal article" date="2018" name="BMC Genomics">
        <title>Genomic evidence for intraspecific hybridization in a clonal and extremely halotolerant yeast.</title>
        <authorList>
            <person name="Gostincar C."/>
            <person name="Stajich J.E."/>
            <person name="Zupancic J."/>
            <person name="Zalar P."/>
            <person name="Gunde-Cimerman N."/>
        </authorList>
    </citation>
    <scope>NUCLEOTIDE SEQUENCE [LARGE SCALE GENOMIC DNA]</scope>
    <source>
        <strain evidence="4 7">EXF-6656</strain>
        <strain evidence="5 6">EXF-6669</strain>
    </source>
</reference>
<dbReference type="OrthoDB" id="7777654at2759"/>
<accession>A0A3M7AB19</accession>
<dbReference type="PANTHER" id="PTHR10742:SF386">
    <property type="entry name" value="LYSINE-SPECIFIC HISTONE DEMETHYLASE 1A"/>
    <property type="match status" value="1"/>
</dbReference>
<organism evidence="5 6">
    <name type="scientific">Hortaea werneckii</name>
    <name type="common">Black yeast</name>
    <name type="synonym">Cladosporium werneckii</name>
    <dbReference type="NCBI Taxonomy" id="91943"/>
    <lineage>
        <taxon>Eukaryota</taxon>
        <taxon>Fungi</taxon>
        <taxon>Dikarya</taxon>
        <taxon>Ascomycota</taxon>
        <taxon>Pezizomycotina</taxon>
        <taxon>Dothideomycetes</taxon>
        <taxon>Dothideomycetidae</taxon>
        <taxon>Mycosphaerellales</taxon>
        <taxon>Teratosphaeriaceae</taxon>
        <taxon>Hortaea</taxon>
    </lineage>
</organism>
<dbReference type="InterPro" id="IPR050281">
    <property type="entry name" value="Flavin_monoamine_oxidase"/>
</dbReference>
<evidence type="ECO:0000259" key="3">
    <source>
        <dbReference type="Pfam" id="PF01593"/>
    </source>
</evidence>
<dbReference type="EMBL" id="QWIL01000067">
    <property type="protein sequence ID" value="RMY24756.1"/>
    <property type="molecule type" value="Genomic_DNA"/>
</dbReference>